<organism evidence="1 2">
    <name type="scientific">Sphingobium phage Lacusarx</name>
    <dbReference type="NCBI Taxonomy" id="1980139"/>
    <lineage>
        <taxon>Viruses</taxon>
        <taxon>Duplodnaviria</taxon>
        <taxon>Heunggongvirae</taxon>
        <taxon>Uroviricota</taxon>
        <taxon>Caudoviricetes</taxon>
        <taxon>Lacusarxvirus</taxon>
        <taxon>Lacusarxvirus lacusarx</taxon>
    </lineage>
</organism>
<sequence length="46" mass="4990">MTDLTTIPALRQAIKKAPDDMTPEKFEMFGGTTFGKIEEDGTVSLG</sequence>
<protein>
    <submittedName>
        <fullName evidence="1">Uncharacterized protein</fullName>
    </submittedName>
</protein>
<keyword evidence="2" id="KW-1185">Reference proteome</keyword>
<gene>
    <name evidence="1" type="ORF">LAV_00157</name>
</gene>
<dbReference type="Proteomes" id="UP000223906">
    <property type="component" value="Segment"/>
</dbReference>
<evidence type="ECO:0000313" key="2">
    <source>
        <dbReference type="Proteomes" id="UP000223906"/>
    </source>
</evidence>
<accession>A0A1W6DXN6</accession>
<reference evidence="1 2" key="1">
    <citation type="submission" date="2017-02" db="EMBL/GenBank/DDBJ databases">
        <title>The first characterized phage against a member of the ecologically important #sphingomonads reveals high dissimilarity against all other known phages.</title>
        <authorList>
            <person name="Nielsen T.K."/>
            <person name="Carstens A.B."/>
            <person name="Kot W."/>
            <person name="Lametsch R."/>
            <person name="Neve H."/>
            <person name="Hansen L.H."/>
        </authorList>
    </citation>
    <scope>NUCLEOTIDE SEQUENCE [LARGE SCALE GENOMIC DNA]</scope>
</reference>
<proteinExistence type="predicted"/>
<evidence type="ECO:0000313" key="1">
    <source>
        <dbReference type="EMBL" id="ARK07532.1"/>
    </source>
</evidence>
<name>A0A1W6DXN6_9CAUD</name>
<dbReference type="EMBL" id="KY629563">
    <property type="protein sequence ID" value="ARK07532.1"/>
    <property type="molecule type" value="Genomic_DNA"/>
</dbReference>